<keyword evidence="6" id="KW-1185">Reference proteome</keyword>
<evidence type="ECO:0000256" key="2">
    <source>
        <dbReference type="ARBA" id="ARBA00022617"/>
    </source>
</evidence>
<proteinExistence type="inferred from homology"/>
<dbReference type="EMBL" id="CAUEEQ010009683">
    <property type="protein sequence ID" value="CAJ0933659.1"/>
    <property type="molecule type" value="Genomic_DNA"/>
</dbReference>
<dbReference type="Gene3D" id="1.10.630.10">
    <property type="entry name" value="Cytochrome P450"/>
    <property type="match status" value="1"/>
</dbReference>
<evidence type="ECO:0000313" key="5">
    <source>
        <dbReference type="EMBL" id="CAJ0933659.1"/>
    </source>
</evidence>
<dbReference type="SUPFAM" id="SSF48264">
    <property type="entry name" value="Cytochrome P450"/>
    <property type="match status" value="1"/>
</dbReference>
<keyword evidence="4" id="KW-0503">Monooxygenase</keyword>
<dbReference type="InterPro" id="IPR036396">
    <property type="entry name" value="Cyt_P450_sf"/>
</dbReference>
<evidence type="ECO:0000256" key="3">
    <source>
        <dbReference type="ARBA" id="ARBA00023004"/>
    </source>
</evidence>
<comment type="caution">
    <text evidence="5">The sequence shown here is derived from an EMBL/GenBank/DDBJ whole genome shotgun (WGS) entry which is preliminary data.</text>
</comment>
<dbReference type="InterPro" id="IPR002401">
    <property type="entry name" value="Cyt_P450_E_grp-I"/>
</dbReference>
<sequence>MYLIAPRPHFTYFPFSLGPRSCIGQVFSQMEAKVVMAKLLQIFEFQLTDGQSFDMVDSGTLQPKDGVMCRACGHEVPRIK</sequence>
<keyword evidence="3 4" id="KW-0408">Iron</keyword>
<dbReference type="PROSITE" id="PS00086">
    <property type="entry name" value="CYTOCHROME_P450"/>
    <property type="match status" value="1"/>
</dbReference>
<dbReference type="PANTHER" id="PTHR24293:SF0">
    <property type="entry name" value="CYP46A1 PROTEIN-RELATED"/>
    <property type="match status" value="1"/>
</dbReference>
<protein>
    <recommendedName>
        <fullName evidence="7">Cholesterol 24-hydroxylase</fullName>
    </recommendedName>
</protein>
<evidence type="ECO:0008006" key="7">
    <source>
        <dbReference type="Google" id="ProtNLM"/>
    </source>
</evidence>
<keyword evidence="4" id="KW-0479">Metal-binding</keyword>
<name>A0ABN9L797_9NEOB</name>
<keyword evidence="4" id="KW-0560">Oxidoreductase</keyword>
<dbReference type="PANTHER" id="PTHR24293">
    <property type="entry name" value="CYTOCHROME P450 FAMILY 46 SUBFAMILY A"/>
    <property type="match status" value="1"/>
</dbReference>
<accession>A0ABN9L797</accession>
<reference evidence="5" key="1">
    <citation type="submission" date="2023-07" db="EMBL/GenBank/DDBJ databases">
        <authorList>
            <person name="Stuckert A."/>
        </authorList>
    </citation>
    <scope>NUCLEOTIDE SEQUENCE</scope>
</reference>
<dbReference type="PRINTS" id="PR00463">
    <property type="entry name" value="EP450I"/>
</dbReference>
<evidence type="ECO:0000256" key="1">
    <source>
        <dbReference type="ARBA" id="ARBA00010617"/>
    </source>
</evidence>
<keyword evidence="2 4" id="KW-0349">Heme</keyword>
<evidence type="ECO:0000256" key="4">
    <source>
        <dbReference type="RuleBase" id="RU000461"/>
    </source>
</evidence>
<dbReference type="Proteomes" id="UP001176940">
    <property type="component" value="Unassembled WGS sequence"/>
</dbReference>
<comment type="similarity">
    <text evidence="1 4">Belongs to the cytochrome P450 family.</text>
</comment>
<dbReference type="Pfam" id="PF00067">
    <property type="entry name" value="p450"/>
    <property type="match status" value="1"/>
</dbReference>
<evidence type="ECO:0000313" key="6">
    <source>
        <dbReference type="Proteomes" id="UP001176940"/>
    </source>
</evidence>
<gene>
    <name evidence="5" type="ORF">RIMI_LOCUS5611808</name>
</gene>
<organism evidence="5 6">
    <name type="scientific">Ranitomeya imitator</name>
    <name type="common">mimic poison frog</name>
    <dbReference type="NCBI Taxonomy" id="111125"/>
    <lineage>
        <taxon>Eukaryota</taxon>
        <taxon>Metazoa</taxon>
        <taxon>Chordata</taxon>
        <taxon>Craniata</taxon>
        <taxon>Vertebrata</taxon>
        <taxon>Euteleostomi</taxon>
        <taxon>Amphibia</taxon>
        <taxon>Batrachia</taxon>
        <taxon>Anura</taxon>
        <taxon>Neobatrachia</taxon>
        <taxon>Hyloidea</taxon>
        <taxon>Dendrobatidae</taxon>
        <taxon>Dendrobatinae</taxon>
        <taxon>Ranitomeya</taxon>
    </lineage>
</organism>
<dbReference type="InterPro" id="IPR039983">
    <property type="entry name" value="CYP46A1"/>
</dbReference>
<dbReference type="InterPro" id="IPR001128">
    <property type="entry name" value="Cyt_P450"/>
</dbReference>
<dbReference type="InterPro" id="IPR017972">
    <property type="entry name" value="Cyt_P450_CS"/>
</dbReference>